<keyword evidence="7" id="KW-0376">Hydrogen peroxide</keyword>
<comment type="similarity">
    <text evidence="1">Belongs to the catalase family.</text>
</comment>
<dbReference type="EMBL" id="NWSH01000997">
    <property type="protein sequence ID" value="PCG73174.1"/>
    <property type="molecule type" value="Genomic_DNA"/>
</dbReference>
<feature type="binding site" description="axial binding residue" evidence="8">
    <location>
        <position position="369"/>
    </location>
    <ligand>
        <name>heme</name>
        <dbReference type="ChEBI" id="CHEBI:30413"/>
    </ligand>
    <ligandPart>
        <name>Fe</name>
        <dbReference type="ChEBI" id="CHEBI:18248"/>
    </ligandPart>
</feature>
<evidence type="ECO:0000256" key="8">
    <source>
        <dbReference type="PIRSR" id="PIRSR038928-2"/>
    </source>
</evidence>
<keyword evidence="5" id="KW-0560">Oxidoreductase</keyword>
<dbReference type="InterPro" id="IPR020835">
    <property type="entry name" value="Catalase_sf"/>
</dbReference>
<evidence type="ECO:0000256" key="3">
    <source>
        <dbReference type="ARBA" id="ARBA00022617"/>
    </source>
</evidence>
<name>A0A2A4JNL0_HELVI</name>
<evidence type="ECO:0000256" key="6">
    <source>
        <dbReference type="ARBA" id="ARBA00023004"/>
    </source>
</evidence>
<feature type="chain" id="PRO_5012607561" description="Catalase core domain-containing protein" evidence="9">
    <location>
        <begin position="20"/>
        <end position="515"/>
    </location>
</feature>
<evidence type="ECO:0000256" key="4">
    <source>
        <dbReference type="ARBA" id="ARBA00022723"/>
    </source>
</evidence>
<dbReference type="GO" id="GO:0042744">
    <property type="term" value="P:hydrogen peroxide catabolic process"/>
    <property type="evidence" value="ECO:0007669"/>
    <property type="project" value="UniProtKB-KW"/>
</dbReference>
<keyword evidence="2" id="KW-0575">Peroxidase</keyword>
<keyword evidence="9" id="KW-0732">Signal</keyword>
<feature type="signal peptide" evidence="9">
    <location>
        <begin position="1"/>
        <end position="19"/>
    </location>
</feature>
<accession>A0A2A4JNL0</accession>
<organism evidence="11">
    <name type="scientific">Heliothis virescens</name>
    <name type="common">Tobacco budworm moth</name>
    <dbReference type="NCBI Taxonomy" id="7102"/>
    <lineage>
        <taxon>Eukaryota</taxon>
        <taxon>Metazoa</taxon>
        <taxon>Ecdysozoa</taxon>
        <taxon>Arthropoda</taxon>
        <taxon>Hexapoda</taxon>
        <taxon>Insecta</taxon>
        <taxon>Pterygota</taxon>
        <taxon>Neoptera</taxon>
        <taxon>Endopterygota</taxon>
        <taxon>Lepidoptera</taxon>
        <taxon>Glossata</taxon>
        <taxon>Ditrysia</taxon>
        <taxon>Noctuoidea</taxon>
        <taxon>Noctuidae</taxon>
        <taxon>Heliothinae</taxon>
        <taxon>Heliothis</taxon>
    </lineage>
</organism>
<evidence type="ECO:0000256" key="5">
    <source>
        <dbReference type="ARBA" id="ARBA00023002"/>
    </source>
</evidence>
<dbReference type="Pfam" id="PF06628">
    <property type="entry name" value="Catalase-rel"/>
    <property type="match status" value="1"/>
</dbReference>
<dbReference type="GO" id="GO:0004096">
    <property type="term" value="F:catalase activity"/>
    <property type="evidence" value="ECO:0007669"/>
    <property type="project" value="UniProtKB-EC"/>
</dbReference>
<comment type="caution">
    <text evidence="11">The sequence shown here is derived from an EMBL/GenBank/DDBJ whole genome shotgun (WGS) entry which is preliminary data.</text>
</comment>
<comment type="cofactor">
    <cofactor evidence="8">
        <name>heme</name>
        <dbReference type="ChEBI" id="CHEBI:30413"/>
    </cofactor>
</comment>
<dbReference type="GO" id="GO:0020037">
    <property type="term" value="F:heme binding"/>
    <property type="evidence" value="ECO:0007669"/>
    <property type="project" value="InterPro"/>
</dbReference>
<dbReference type="AlphaFoldDB" id="A0A2A4JNL0"/>
<feature type="domain" description="Catalase core" evidence="10">
    <location>
        <begin position="42"/>
        <end position="423"/>
    </location>
</feature>
<gene>
    <name evidence="11" type="ORF">B5V51_15075</name>
</gene>
<keyword evidence="6 8" id="KW-0408">Iron</keyword>
<dbReference type="InterPro" id="IPR018028">
    <property type="entry name" value="Catalase"/>
</dbReference>
<protein>
    <recommendedName>
        <fullName evidence="10">Catalase core domain-containing protein</fullName>
    </recommendedName>
</protein>
<reference evidence="11" key="1">
    <citation type="submission" date="2017-09" db="EMBL/GenBank/DDBJ databases">
        <title>Contemporary evolution of a Lepidopteran species, Heliothis virescens, in response to modern agricultural practices.</title>
        <authorList>
            <person name="Fritz M.L."/>
            <person name="Deyonke A.M."/>
            <person name="Papanicolaou A."/>
            <person name="Micinski S."/>
            <person name="Westbrook J."/>
            <person name="Gould F."/>
        </authorList>
    </citation>
    <scope>NUCLEOTIDE SEQUENCE [LARGE SCALE GENOMIC DNA]</scope>
    <source>
        <strain evidence="11">HvINT-</strain>
        <tissue evidence="11">Whole body</tissue>
    </source>
</reference>
<evidence type="ECO:0000256" key="2">
    <source>
        <dbReference type="ARBA" id="ARBA00022559"/>
    </source>
</evidence>
<evidence type="ECO:0000259" key="10">
    <source>
        <dbReference type="SMART" id="SM01060"/>
    </source>
</evidence>
<proteinExistence type="inferred from homology"/>
<keyword evidence="3 8" id="KW-0349">Heme</keyword>
<dbReference type="Gene3D" id="2.40.180.10">
    <property type="entry name" value="Catalase core domain"/>
    <property type="match status" value="1"/>
</dbReference>
<dbReference type="GO" id="GO:0046872">
    <property type="term" value="F:metal ion binding"/>
    <property type="evidence" value="ECO:0007669"/>
    <property type="project" value="UniProtKB-KW"/>
</dbReference>
<dbReference type="GO" id="GO:0042542">
    <property type="term" value="P:response to hydrogen peroxide"/>
    <property type="evidence" value="ECO:0007669"/>
    <property type="project" value="TreeGrafter"/>
</dbReference>
<dbReference type="PROSITE" id="PS51402">
    <property type="entry name" value="CATALASE_3"/>
    <property type="match status" value="1"/>
</dbReference>
<dbReference type="SUPFAM" id="SSF56634">
    <property type="entry name" value="Heme-dependent catalase-like"/>
    <property type="match status" value="1"/>
</dbReference>
<sequence length="515" mass="58749">MKTEWCFLLFCVLIQAGDGDDPAGNQVVDFRDRTPGPIGIMTTSLGAPINHRQASGTLNKRLIFHDFFMDQVLRLNRERIPPRVVHAKGGGAFGYFEVTHDMRDICKAKLFNNVGKKTPIAVRFSLVLQEVGGIDTSRDVRGFSVKFYTEDGNFDIVGLNTPVFIIKDPLFFPTFARSGKRNPQTFLYDSNMLWDFLVLRPETMHNQVRIFSDLGIPDGYRHMPGFGVHTFQLVNEENEKYFIRFHFTPDAGVKNLKSSEAQKIAGYDPDYANRDLFNAIGTGHFPSWTVSIQVLSVSDVKNADFDVFDVTRVLPEDKYPLRPVGKLVLNKNPVNYFAEIEQLAFCPGNLVPGILGSPDKQFEARRLSYRDAQNYRLGGNFKNIGVNKAIREPLTYNRDGEPPIGENERNVPNYYPNSYNGPVPYFEENEVDLIEIYESPAVNLDQTREFYEHMTIDEKARLIENILYSLGSVTDPLLKERSVKLLRAINPQLGNRVLEGLIANRTEYFWNKEFK</sequence>
<dbReference type="PIRSF" id="PIRSF038928">
    <property type="entry name" value="Catalase_clade1-3"/>
    <property type="match status" value="1"/>
</dbReference>
<dbReference type="InterPro" id="IPR024711">
    <property type="entry name" value="Catalase_clade1/3"/>
</dbReference>
<dbReference type="InterPro" id="IPR011614">
    <property type="entry name" value="Catalase_core"/>
</dbReference>
<dbReference type="GO" id="GO:0005777">
    <property type="term" value="C:peroxisome"/>
    <property type="evidence" value="ECO:0007669"/>
    <property type="project" value="TreeGrafter"/>
</dbReference>
<dbReference type="PANTHER" id="PTHR11465">
    <property type="entry name" value="CATALASE"/>
    <property type="match status" value="1"/>
</dbReference>
<evidence type="ECO:0000256" key="9">
    <source>
        <dbReference type="SAM" id="SignalP"/>
    </source>
</evidence>
<dbReference type="InterPro" id="IPR010582">
    <property type="entry name" value="Catalase_immune_responsive"/>
</dbReference>
<evidence type="ECO:0000256" key="1">
    <source>
        <dbReference type="ARBA" id="ARBA00005329"/>
    </source>
</evidence>
<evidence type="ECO:0000256" key="7">
    <source>
        <dbReference type="ARBA" id="ARBA00023324"/>
    </source>
</evidence>
<dbReference type="PANTHER" id="PTHR11465:SF9">
    <property type="entry name" value="CATALASE"/>
    <property type="match status" value="1"/>
</dbReference>
<dbReference type="STRING" id="7102.A0A2A4JNL0"/>
<dbReference type="GO" id="GO:0005739">
    <property type="term" value="C:mitochondrion"/>
    <property type="evidence" value="ECO:0007669"/>
    <property type="project" value="TreeGrafter"/>
</dbReference>
<dbReference type="PRINTS" id="PR00067">
    <property type="entry name" value="CATALASE"/>
</dbReference>
<evidence type="ECO:0000313" key="11">
    <source>
        <dbReference type="EMBL" id="PCG73174.1"/>
    </source>
</evidence>
<keyword evidence="4 8" id="KW-0479">Metal-binding</keyword>
<dbReference type="Pfam" id="PF00199">
    <property type="entry name" value="Catalase"/>
    <property type="match status" value="1"/>
</dbReference>
<dbReference type="SMART" id="SM01060">
    <property type="entry name" value="Catalase"/>
    <property type="match status" value="1"/>
</dbReference>